<dbReference type="PATRIC" id="fig|993692.3.peg.17"/>
<evidence type="ECO:0000313" key="4">
    <source>
        <dbReference type="Proteomes" id="UP000051006"/>
    </source>
</evidence>
<keyword evidence="4" id="KW-1185">Reference proteome</keyword>
<dbReference type="GO" id="GO:0016787">
    <property type="term" value="F:hydrolase activity"/>
    <property type="evidence" value="ECO:0007669"/>
    <property type="project" value="UniProtKB-KW"/>
</dbReference>
<organism evidence="3 4">
    <name type="scientific">Companilactobacillus kimchiensis</name>
    <dbReference type="NCBI Taxonomy" id="993692"/>
    <lineage>
        <taxon>Bacteria</taxon>
        <taxon>Bacillati</taxon>
        <taxon>Bacillota</taxon>
        <taxon>Bacilli</taxon>
        <taxon>Lactobacillales</taxon>
        <taxon>Lactobacillaceae</taxon>
        <taxon>Companilactobacillus</taxon>
    </lineage>
</organism>
<dbReference type="SUPFAM" id="SSF53474">
    <property type="entry name" value="alpha/beta-Hydrolases"/>
    <property type="match status" value="1"/>
</dbReference>
<keyword evidence="1" id="KW-0378">Hydrolase</keyword>
<dbReference type="Proteomes" id="UP000051006">
    <property type="component" value="Unassembled WGS sequence"/>
</dbReference>
<dbReference type="PANTHER" id="PTHR48081">
    <property type="entry name" value="AB HYDROLASE SUPERFAMILY PROTEIN C4A8.06C"/>
    <property type="match status" value="1"/>
</dbReference>
<evidence type="ECO:0000256" key="1">
    <source>
        <dbReference type="ARBA" id="ARBA00022801"/>
    </source>
</evidence>
<gene>
    <name evidence="3" type="ORF">IV57_GL000017</name>
</gene>
<dbReference type="Pfam" id="PF07859">
    <property type="entry name" value="Abhydrolase_3"/>
    <property type="match status" value="1"/>
</dbReference>
<comment type="caution">
    <text evidence="3">The sequence shown here is derived from an EMBL/GenBank/DDBJ whole genome shotgun (WGS) entry which is preliminary data.</text>
</comment>
<reference evidence="3 4" key="1">
    <citation type="journal article" date="2015" name="Genome Announc.">
        <title>Expanding the biotechnology potential of lactobacilli through comparative genomics of 213 strains and associated genera.</title>
        <authorList>
            <person name="Sun Z."/>
            <person name="Harris H.M."/>
            <person name="McCann A."/>
            <person name="Guo C."/>
            <person name="Argimon S."/>
            <person name="Zhang W."/>
            <person name="Yang X."/>
            <person name="Jeffery I.B."/>
            <person name="Cooney J.C."/>
            <person name="Kagawa T.F."/>
            <person name="Liu W."/>
            <person name="Song Y."/>
            <person name="Salvetti E."/>
            <person name="Wrobel A."/>
            <person name="Rasinkangas P."/>
            <person name="Parkhill J."/>
            <person name="Rea M.C."/>
            <person name="O'Sullivan O."/>
            <person name="Ritari J."/>
            <person name="Douillard F.P."/>
            <person name="Paul Ross R."/>
            <person name="Yang R."/>
            <person name="Briner A.E."/>
            <person name="Felis G.E."/>
            <person name="de Vos W.M."/>
            <person name="Barrangou R."/>
            <person name="Klaenhammer T.R."/>
            <person name="Caufield P.W."/>
            <person name="Cui Y."/>
            <person name="Zhang H."/>
            <person name="O'Toole P.W."/>
        </authorList>
    </citation>
    <scope>NUCLEOTIDE SEQUENCE [LARGE SCALE GENOMIC DNA]</scope>
    <source>
        <strain evidence="3 4">DSM 24716</strain>
    </source>
</reference>
<dbReference type="InterPro" id="IPR050300">
    <property type="entry name" value="GDXG_lipolytic_enzyme"/>
</dbReference>
<name>A0A0R2LNP1_9LACO</name>
<dbReference type="InterPro" id="IPR013094">
    <property type="entry name" value="AB_hydrolase_3"/>
</dbReference>
<dbReference type="EMBL" id="JQCF01000001">
    <property type="protein sequence ID" value="KRO00701.1"/>
    <property type="molecule type" value="Genomic_DNA"/>
</dbReference>
<evidence type="ECO:0000313" key="3">
    <source>
        <dbReference type="EMBL" id="KRO00701.1"/>
    </source>
</evidence>
<dbReference type="Gene3D" id="3.40.50.1820">
    <property type="entry name" value="alpha/beta hydrolase"/>
    <property type="match status" value="1"/>
</dbReference>
<dbReference type="AlphaFoldDB" id="A0A0R2LNP1"/>
<proteinExistence type="predicted"/>
<dbReference type="PANTHER" id="PTHR48081:SF8">
    <property type="entry name" value="ALPHA_BETA HYDROLASE FOLD-3 DOMAIN-CONTAINING PROTEIN-RELATED"/>
    <property type="match status" value="1"/>
</dbReference>
<protein>
    <recommendedName>
        <fullName evidence="2">Alpha/beta hydrolase fold-3 domain-containing protein</fullName>
    </recommendedName>
</protein>
<feature type="domain" description="Alpha/beta hydrolase fold-3" evidence="2">
    <location>
        <begin position="71"/>
        <end position="269"/>
    </location>
</feature>
<dbReference type="STRING" id="993692.IV57_GL000017"/>
<sequence>MATVSEIYLRVDVNKKSTKETESFLAQEKRLGNQKYKLPKNLKLTSSYRKINFHDMPVYIFNPEGKNKSAMLYLHGGAYVHQVSSFQLKAIDNIATKSDSPVVIPMYPSAPHKTWKTSYNLLTELYQKMSQHYQKKIILTGDSAGGGLALGLAESFSQKKIAQPDKLILISPWIDITQSNKSEEKYESKDPILGIDELRVEGKSWAGNLDVNDYHVSPINGNMKGLKNVTLFVGTRELFYPDVNKLYKKLRKNDVKVTKYIGSGLNHVYPMYPTPEAKDAQNIIIELMKK</sequence>
<accession>A0A0R2LNP1</accession>
<dbReference type="InterPro" id="IPR029058">
    <property type="entry name" value="AB_hydrolase_fold"/>
</dbReference>
<evidence type="ECO:0000259" key="2">
    <source>
        <dbReference type="Pfam" id="PF07859"/>
    </source>
</evidence>